<evidence type="ECO:0000256" key="2">
    <source>
        <dbReference type="ARBA" id="ARBA00022490"/>
    </source>
</evidence>
<dbReference type="PANTHER" id="PTHR15346">
    <property type="entry name" value="DYNACTIN SUBUNIT"/>
    <property type="match status" value="1"/>
</dbReference>
<dbReference type="OrthoDB" id="4977at2759"/>
<name>A0A9P4JJX9_9PLEO</name>
<evidence type="ECO:0008006" key="7">
    <source>
        <dbReference type="Google" id="ProtNLM"/>
    </source>
</evidence>
<dbReference type="GO" id="GO:0005737">
    <property type="term" value="C:cytoplasm"/>
    <property type="evidence" value="ECO:0007669"/>
    <property type="project" value="UniProtKB-SubCell"/>
</dbReference>
<keyword evidence="2" id="KW-0963">Cytoplasm</keyword>
<dbReference type="GO" id="GO:0007017">
    <property type="term" value="P:microtubule-based process"/>
    <property type="evidence" value="ECO:0007669"/>
    <property type="project" value="InterPro"/>
</dbReference>
<evidence type="ECO:0000313" key="6">
    <source>
        <dbReference type="Proteomes" id="UP000799536"/>
    </source>
</evidence>
<gene>
    <name evidence="5" type="ORF">GQ43DRAFT_398302</name>
</gene>
<evidence type="ECO:0000256" key="1">
    <source>
        <dbReference type="ARBA" id="ARBA00004496"/>
    </source>
</evidence>
<feature type="coiled-coil region" evidence="3">
    <location>
        <begin position="376"/>
        <end position="403"/>
    </location>
</feature>
<organism evidence="5 6">
    <name type="scientific">Delitschia confertaspora ATCC 74209</name>
    <dbReference type="NCBI Taxonomy" id="1513339"/>
    <lineage>
        <taxon>Eukaryota</taxon>
        <taxon>Fungi</taxon>
        <taxon>Dikarya</taxon>
        <taxon>Ascomycota</taxon>
        <taxon>Pezizomycotina</taxon>
        <taxon>Dothideomycetes</taxon>
        <taxon>Pleosporomycetidae</taxon>
        <taxon>Pleosporales</taxon>
        <taxon>Delitschiaceae</taxon>
        <taxon>Delitschia</taxon>
    </lineage>
</organism>
<reference evidence="5" key="1">
    <citation type="journal article" date="2020" name="Stud. Mycol.">
        <title>101 Dothideomycetes genomes: a test case for predicting lifestyles and emergence of pathogens.</title>
        <authorList>
            <person name="Haridas S."/>
            <person name="Albert R."/>
            <person name="Binder M."/>
            <person name="Bloem J."/>
            <person name="Labutti K."/>
            <person name="Salamov A."/>
            <person name="Andreopoulos B."/>
            <person name="Baker S."/>
            <person name="Barry K."/>
            <person name="Bills G."/>
            <person name="Bluhm B."/>
            <person name="Cannon C."/>
            <person name="Castanera R."/>
            <person name="Culley D."/>
            <person name="Daum C."/>
            <person name="Ezra D."/>
            <person name="Gonzalez J."/>
            <person name="Henrissat B."/>
            <person name="Kuo A."/>
            <person name="Liang C."/>
            <person name="Lipzen A."/>
            <person name="Lutzoni F."/>
            <person name="Magnuson J."/>
            <person name="Mondo S."/>
            <person name="Nolan M."/>
            <person name="Ohm R."/>
            <person name="Pangilinan J."/>
            <person name="Park H.-J."/>
            <person name="Ramirez L."/>
            <person name="Alfaro M."/>
            <person name="Sun H."/>
            <person name="Tritt A."/>
            <person name="Yoshinaga Y."/>
            <person name="Zwiers L.-H."/>
            <person name="Turgeon B."/>
            <person name="Goodwin S."/>
            <person name="Spatafora J."/>
            <person name="Crous P."/>
            <person name="Grigoriev I."/>
        </authorList>
    </citation>
    <scope>NUCLEOTIDE SEQUENCE</scope>
    <source>
        <strain evidence="5">ATCC 74209</strain>
    </source>
</reference>
<feature type="compositionally biased region" description="Acidic residues" evidence="4">
    <location>
        <begin position="106"/>
        <end position="116"/>
    </location>
</feature>
<comment type="subcellular location">
    <subcellularLocation>
        <location evidence="1">Cytoplasm</location>
    </subcellularLocation>
</comment>
<feature type="region of interest" description="Disordered" evidence="4">
    <location>
        <begin position="1"/>
        <end position="119"/>
    </location>
</feature>
<sequence length="435" mass="48874">MTEAPQRKYTNLPGIDTAPDIYETPDLIDDASTNQASTTAVSEAGDEPSGDETGISRSHLQTDQARSRFQPARVDARGVDFSDNISSQNRSYRTSTRGQRRRGDIVGDDDSGDEQESFSRKLMRVKREAEELEEEFQRRLETGDQSKIEERDPKEVMEYISTCVDKVYARRRGGVRGAEALLQRSQNKFDNYPDFEPSKLISKAIEKQPPLPGSQIQRSQLDYVLDSAAEIDTRLTALENTLGLNGTTMPDISPKSTLPVFATLQKLEHTIGAVAEASTGNLDSAAQQVKKLIQDAEQLRDLRQEAARTDQASGKPSSTKTAVLDPDEEERNSKINALYGTLPAIDKLSPILPIILDRIRTLRLVHTTSFQADEILTNLEKRQAKQEDEIQKWRDALEKVVEEVKANEEPMTENMRVVGDWVKNLEERIERLSIE</sequence>
<keyword evidence="3" id="KW-0175">Coiled coil</keyword>
<evidence type="ECO:0000256" key="3">
    <source>
        <dbReference type="SAM" id="Coils"/>
    </source>
</evidence>
<dbReference type="AlphaFoldDB" id="A0A9P4JJX9"/>
<feature type="compositionally biased region" description="Polar residues" evidence="4">
    <location>
        <begin position="31"/>
        <end position="41"/>
    </location>
</feature>
<keyword evidence="6" id="KW-1185">Reference proteome</keyword>
<dbReference type="InterPro" id="IPR028133">
    <property type="entry name" value="Dynamitin"/>
</dbReference>
<dbReference type="Pfam" id="PF04912">
    <property type="entry name" value="Dynamitin"/>
    <property type="match status" value="1"/>
</dbReference>
<accession>A0A9P4JJX9</accession>
<feature type="compositionally biased region" description="Polar residues" evidence="4">
    <location>
        <begin position="55"/>
        <end position="64"/>
    </location>
</feature>
<evidence type="ECO:0000256" key="4">
    <source>
        <dbReference type="SAM" id="MobiDB-lite"/>
    </source>
</evidence>
<proteinExistence type="predicted"/>
<dbReference type="Proteomes" id="UP000799536">
    <property type="component" value="Unassembled WGS sequence"/>
</dbReference>
<feature type="region of interest" description="Disordered" evidence="4">
    <location>
        <begin position="304"/>
        <end position="329"/>
    </location>
</feature>
<feature type="compositionally biased region" description="Polar residues" evidence="4">
    <location>
        <begin position="83"/>
        <end position="97"/>
    </location>
</feature>
<dbReference type="EMBL" id="ML994064">
    <property type="protein sequence ID" value="KAF2199649.1"/>
    <property type="molecule type" value="Genomic_DNA"/>
</dbReference>
<protein>
    <recommendedName>
        <fullName evidence="7">Dynamitin</fullName>
    </recommendedName>
</protein>
<evidence type="ECO:0000313" key="5">
    <source>
        <dbReference type="EMBL" id="KAF2199649.1"/>
    </source>
</evidence>
<comment type="caution">
    <text evidence="5">The sequence shown here is derived from an EMBL/GenBank/DDBJ whole genome shotgun (WGS) entry which is preliminary data.</text>
</comment>
<dbReference type="GO" id="GO:0005869">
    <property type="term" value="C:dynactin complex"/>
    <property type="evidence" value="ECO:0007669"/>
    <property type="project" value="InterPro"/>
</dbReference>
<feature type="compositionally biased region" description="Polar residues" evidence="4">
    <location>
        <begin position="310"/>
        <end position="321"/>
    </location>
</feature>